<dbReference type="GO" id="GO:0016747">
    <property type="term" value="F:acyltransferase activity, transferring groups other than amino-acyl groups"/>
    <property type="evidence" value="ECO:0007669"/>
    <property type="project" value="InterPro"/>
</dbReference>
<keyword evidence="5" id="KW-1185">Reference proteome</keyword>
<feature type="domain" description="N-acetyltransferase" evidence="3">
    <location>
        <begin position="16"/>
        <end position="178"/>
    </location>
</feature>
<dbReference type="STRING" id="679936.Sulac_1087"/>
<reference evidence="5" key="1">
    <citation type="submission" date="2011-12" db="EMBL/GenBank/DDBJ databases">
        <title>The complete genome of chromosome of Sulfobacillus acidophilus DSM 10332.</title>
        <authorList>
            <person name="Lucas S."/>
            <person name="Han J."/>
            <person name="Lapidus A."/>
            <person name="Bruce D."/>
            <person name="Goodwin L."/>
            <person name="Pitluck S."/>
            <person name="Peters L."/>
            <person name="Kyrpides N."/>
            <person name="Mavromatis K."/>
            <person name="Ivanova N."/>
            <person name="Mikhailova N."/>
            <person name="Chertkov O."/>
            <person name="Saunders E."/>
            <person name="Detter J.C."/>
            <person name="Tapia R."/>
            <person name="Han C."/>
            <person name="Land M."/>
            <person name="Hauser L."/>
            <person name="Markowitz V."/>
            <person name="Cheng J.-F."/>
            <person name="Hugenholtz P."/>
            <person name="Woyke T."/>
            <person name="Wu D."/>
            <person name="Pukall R."/>
            <person name="Gehrich-Schroeter G."/>
            <person name="Schneider S."/>
            <person name="Klenk H.-P."/>
            <person name="Eisen J.A."/>
        </authorList>
    </citation>
    <scope>NUCLEOTIDE SEQUENCE [LARGE SCALE GENOMIC DNA]</scope>
    <source>
        <strain evidence="5">ATCC 700253 / DSM 10332 / NAL</strain>
    </source>
</reference>
<keyword evidence="1" id="KW-0808">Transferase</keyword>
<accession>G8TTZ6</accession>
<evidence type="ECO:0000256" key="2">
    <source>
        <dbReference type="ARBA" id="ARBA00023315"/>
    </source>
</evidence>
<dbReference type="EMBL" id="CP003179">
    <property type="protein sequence ID" value="AEW04587.1"/>
    <property type="molecule type" value="Genomic_DNA"/>
</dbReference>
<evidence type="ECO:0000256" key="1">
    <source>
        <dbReference type="ARBA" id="ARBA00022679"/>
    </source>
</evidence>
<evidence type="ECO:0000259" key="3">
    <source>
        <dbReference type="PROSITE" id="PS51186"/>
    </source>
</evidence>
<evidence type="ECO:0000313" key="5">
    <source>
        <dbReference type="Proteomes" id="UP000005439"/>
    </source>
</evidence>
<dbReference type="InterPro" id="IPR016181">
    <property type="entry name" value="Acyl_CoA_acyltransferase"/>
</dbReference>
<proteinExistence type="predicted"/>
<dbReference type="KEGG" id="sap:Sulac_1087"/>
<dbReference type="PROSITE" id="PS51186">
    <property type="entry name" value="GNAT"/>
    <property type="match status" value="1"/>
</dbReference>
<sequence>MIPTNRWFLARNGQPYHVRDAEPADAEFFIDLINQVGAEEQYIADERATLTVAQQAQLIQARHPAYQCLLVAEMGGRLAGSLEMVRGTLKKNQHTAFFGMALLPEFRHLSIGRGLLLAAEAWAQAVGVEKIGLTVFESNLAARRLYESLGYVEEARRREQFRIGGQPVDEIWMARWLVQVH</sequence>
<gene>
    <name evidence="4" type="ordered locus">Sulac_1087</name>
</gene>
<dbReference type="Proteomes" id="UP000005439">
    <property type="component" value="Chromosome"/>
</dbReference>
<keyword evidence="2" id="KW-0012">Acyltransferase</keyword>
<name>G8TTZ6_SULAD</name>
<dbReference type="AlphaFoldDB" id="G8TTZ6"/>
<dbReference type="SUPFAM" id="SSF55729">
    <property type="entry name" value="Acyl-CoA N-acyltransferases (Nat)"/>
    <property type="match status" value="1"/>
</dbReference>
<dbReference type="PATRIC" id="fig|679936.5.peg.1146"/>
<evidence type="ECO:0000313" key="4">
    <source>
        <dbReference type="EMBL" id="AEW04587.1"/>
    </source>
</evidence>
<dbReference type="PANTHER" id="PTHR43877">
    <property type="entry name" value="AMINOALKYLPHOSPHONATE N-ACETYLTRANSFERASE-RELATED-RELATED"/>
    <property type="match status" value="1"/>
</dbReference>
<protein>
    <submittedName>
        <fullName evidence="4">GCN5-related N-acetyltransferase</fullName>
    </submittedName>
</protein>
<dbReference type="InterPro" id="IPR050832">
    <property type="entry name" value="Bact_Acetyltransf"/>
</dbReference>
<reference evidence="4 5" key="2">
    <citation type="journal article" date="2012" name="Stand. Genomic Sci.">
        <title>Complete genome sequence of the moderately thermophilic mineral-sulfide-oxidizing firmicute Sulfobacillus acidophilus type strain (NAL(T)).</title>
        <authorList>
            <person name="Anderson I."/>
            <person name="Chertkov O."/>
            <person name="Chen A."/>
            <person name="Saunders E."/>
            <person name="Lapidus A."/>
            <person name="Nolan M."/>
            <person name="Lucas S."/>
            <person name="Hammon N."/>
            <person name="Deshpande S."/>
            <person name="Cheng J.F."/>
            <person name="Han C."/>
            <person name="Tapia R."/>
            <person name="Goodwin L.A."/>
            <person name="Pitluck S."/>
            <person name="Liolios K."/>
            <person name="Pagani I."/>
            <person name="Ivanova N."/>
            <person name="Mikhailova N."/>
            <person name="Pati A."/>
            <person name="Palaniappan K."/>
            <person name="Land M."/>
            <person name="Pan C."/>
            <person name="Rohde M."/>
            <person name="Pukall R."/>
            <person name="Goker M."/>
            <person name="Detter J.C."/>
            <person name="Woyke T."/>
            <person name="Bristow J."/>
            <person name="Eisen J.A."/>
            <person name="Markowitz V."/>
            <person name="Hugenholtz P."/>
            <person name="Kyrpides N.C."/>
            <person name="Klenk H.P."/>
            <person name="Mavromatis K."/>
        </authorList>
    </citation>
    <scope>NUCLEOTIDE SEQUENCE [LARGE SCALE GENOMIC DNA]</scope>
    <source>
        <strain evidence="5">ATCC 700253 / DSM 10332 / NAL</strain>
    </source>
</reference>
<dbReference type="CDD" id="cd04301">
    <property type="entry name" value="NAT_SF"/>
    <property type="match status" value="1"/>
</dbReference>
<dbReference type="HOGENOM" id="CLU_013985_19_1_9"/>
<dbReference type="Gene3D" id="3.40.630.30">
    <property type="match status" value="1"/>
</dbReference>
<organism evidence="4 5">
    <name type="scientific">Sulfobacillus acidophilus (strain ATCC 700253 / DSM 10332 / NAL)</name>
    <dbReference type="NCBI Taxonomy" id="679936"/>
    <lineage>
        <taxon>Bacteria</taxon>
        <taxon>Bacillati</taxon>
        <taxon>Bacillota</taxon>
        <taxon>Clostridia</taxon>
        <taxon>Eubacteriales</taxon>
        <taxon>Clostridiales Family XVII. Incertae Sedis</taxon>
        <taxon>Sulfobacillus</taxon>
    </lineage>
</organism>
<dbReference type="InterPro" id="IPR000182">
    <property type="entry name" value="GNAT_dom"/>
</dbReference>
<dbReference type="Pfam" id="PF00583">
    <property type="entry name" value="Acetyltransf_1"/>
    <property type="match status" value="1"/>
</dbReference>